<evidence type="ECO:0000313" key="3">
    <source>
        <dbReference type="Proteomes" id="UP000018936"/>
    </source>
</evidence>
<name>V8NV53_OPHHA</name>
<dbReference type="AlphaFoldDB" id="V8NV53"/>
<comment type="caution">
    <text evidence="2">The sequence shown here is derived from an EMBL/GenBank/DDBJ whole genome shotgun (WGS) entry which is preliminary data.</text>
</comment>
<organism evidence="2 3">
    <name type="scientific">Ophiophagus hannah</name>
    <name type="common">King cobra</name>
    <name type="synonym">Naja hannah</name>
    <dbReference type="NCBI Taxonomy" id="8665"/>
    <lineage>
        <taxon>Eukaryota</taxon>
        <taxon>Metazoa</taxon>
        <taxon>Chordata</taxon>
        <taxon>Craniata</taxon>
        <taxon>Vertebrata</taxon>
        <taxon>Euteleostomi</taxon>
        <taxon>Lepidosauria</taxon>
        <taxon>Squamata</taxon>
        <taxon>Bifurcata</taxon>
        <taxon>Unidentata</taxon>
        <taxon>Episquamata</taxon>
        <taxon>Toxicofera</taxon>
        <taxon>Serpentes</taxon>
        <taxon>Colubroidea</taxon>
        <taxon>Elapidae</taxon>
        <taxon>Elapinae</taxon>
        <taxon>Ophiophagus</taxon>
    </lineage>
</organism>
<gene>
    <name evidence="2" type="ORF">L345_08375</name>
</gene>
<dbReference type="Pfam" id="PF03732">
    <property type="entry name" value="Retrotrans_gag"/>
    <property type="match status" value="1"/>
</dbReference>
<feature type="non-terminal residue" evidence="2">
    <location>
        <position position="1"/>
    </location>
</feature>
<keyword evidence="3" id="KW-1185">Reference proteome</keyword>
<sequence>MADHNEPAEWQYQTAMCSQTFEELPDQLEQLIIGREGRGDKLEEEEEEEKASEWFTQLPELDNVNDFLRELWAHFEDSSRAQEAKAQIKSIRQKGKPAKELMLEFRCLATNLRHWLERMLVHYFKESLDEELLKICLCCELPDDRIHEWYQIAIAMDNALKQH</sequence>
<dbReference type="EMBL" id="AZIM01001749">
    <property type="protein sequence ID" value="ETE65851.1"/>
    <property type="molecule type" value="Genomic_DNA"/>
</dbReference>
<proteinExistence type="predicted"/>
<protein>
    <recommendedName>
        <fullName evidence="1">Retrotransposon gag domain-containing protein</fullName>
    </recommendedName>
</protein>
<feature type="domain" description="Retrotransposon gag" evidence="1">
    <location>
        <begin position="49"/>
        <end position="129"/>
    </location>
</feature>
<evidence type="ECO:0000313" key="2">
    <source>
        <dbReference type="EMBL" id="ETE65851.1"/>
    </source>
</evidence>
<evidence type="ECO:0000259" key="1">
    <source>
        <dbReference type="Pfam" id="PF03732"/>
    </source>
</evidence>
<accession>V8NV53</accession>
<dbReference type="Proteomes" id="UP000018936">
    <property type="component" value="Unassembled WGS sequence"/>
</dbReference>
<dbReference type="InterPro" id="IPR005162">
    <property type="entry name" value="Retrotrans_gag_dom"/>
</dbReference>
<reference evidence="2 3" key="1">
    <citation type="journal article" date="2013" name="Proc. Natl. Acad. Sci. U.S.A.">
        <title>The king cobra genome reveals dynamic gene evolution and adaptation in the snake venom system.</title>
        <authorList>
            <person name="Vonk F.J."/>
            <person name="Casewell N.R."/>
            <person name="Henkel C.V."/>
            <person name="Heimberg A.M."/>
            <person name="Jansen H.J."/>
            <person name="McCleary R.J."/>
            <person name="Kerkkamp H.M."/>
            <person name="Vos R.A."/>
            <person name="Guerreiro I."/>
            <person name="Calvete J.J."/>
            <person name="Wuster W."/>
            <person name="Woods A.E."/>
            <person name="Logan J.M."/>
            <person name="Harrison R.A."/>
            <person name="Castoe T.A."/>
            <person name="de Koning A.P."/>
            <person name="Pollock D.D."/>
            <person name="Yandell M."/>
            <person name="Calderon D."/>
            <person name="Renjifo C."/>
            <person name="Currier R.B."/>
            <person name="Salgado D."/>
            <person name="Pla D."/>
            <person name="Sanz L."/>
            <person name="Hyder A.S."/>
            <person name="Ribeiro J.M."/>
            <person name="Arntzen J.W."/>
            <person name="van den Thillart G.E."/>
            <person name="Boetzer M."/>
            <person name="Pirovano W."/>
            <person name="Dirks R.P."/>
            <person name="Spaink H.P."/>
            <person name="Duboule D."/>
            <person name="McGlinn E."/>
            <person name="Kini R.M."/>
            <person name="Richardson M.K."/>
        </authorList>
    </citation>
    <scope>NUCLEOTIDE SEQUENCE</scope>
    <source>
        <tissue evidence="2">Blood</tissue>
    </source>
</reference>